<keyword evidence="1" id="KW-0812">Transmembrane</keyword>
<dbReference type="STRING" id="1235802.C823_00028"/>
<feature type="transmembrane region" description="Helical" evidence="1">
    <location>
        <begin position="416"/>
        <end position="434"/>
    </location>
</feature>
<keyword evidence="1" id="KW-1133">Transmembrane helix</keyword>
<evidence type="ECO:0008006" key="4">
    <source>
        <dbReference type="Google" id="ProtNLM"/>
    </source>
</evidence>
<dbReference type="eggNOG" id="ENOG50329EH">
    <property type="taxonomic scope" value="Bacteria"/>
</dbReference>
<feature type="transmembrane region" description="Helical" evidence="1">
    <location>
        <begin position="139"/>
        <end position="164"/>
    </location>
</feature>
<keyword evidence="1" id="KW-0472">Membrane</keyword>
<dbReference type="AlphaFoldDB" id="N2BMK6"/>
<accession>N2BMK6</accession>
<dbReference type="EMBL" id="AQFT01000001">
    <property type="protein sequence ID" value="EMZ39695.1"/>
    <property type="molecule type" value="Genomic_DNA"/>
</dbReference>
<evidence type="ECO:0000256" key="1">
    <source>
        <dbReference type="SAM" id="Phobius"/>
    </source>
</evidence>
<protein>
    <recommendedName>
        <fullName evidence="4">Glycosyltransferase RgtA/B/C/D-like domain-containing protein</fullName>
    </recommendedName>
</protein>
<feature type="transmembrane region" description="Helical" evidence="1">
    <location>
        <begin position="279"/>
        <end position="299"/>
    </location>
</feature>
<feature type="transmembrane region" description="Helical" evidence="1">
    <location>
        <begin position="356"/>
        <end position="375"/>
    </location>
</feature>
<feature type="transmembrane region" description="Helical" evidence="1">
    <location>
        <begin position="226"/>
        <end position="258"/>
    </location>
</feature>
<organism evidence="2 3">
    <name type="scientific">Eubacterium plexicaudatum ASF492</name>
    <dbReference type="NCBI Taxonomy" id="1235802"/>
    <lineage>
        <taxon>Bacteria</taxon>
        <taxon>Bacillati</taxon>
        <taxon>Bacillota</taxon>
        <taxon>Clostridia</taxon>
        <taxon>Eubacteriales</taxon>
        <taxon>Eubacteriaceae</taxon>
        <taxon>Eubacterium</taxon>
    </lineage>
</organism>
<evidence type="ECO:0000313" key="3">
    <source>
        <dbReference type="Proteomes" id="UP000012589"/>
    </source>
</evidence>
<feature type="transmembrane region" description="Helical" evidence="1">
    <location>
        <begin position="12"/>
        <end position="33"/>
    </location>
</feature>
<keyword evidence="3" id="KW-1185">Reference proteome</keyword>
<sequence>MLKSNRNYVKRCLKIGLIIFCFAIGIKFIAFSLPKDRVRNHISESYKMLKEEGVYPQTSYLTDDIYLKQQLDNHTDAIYLNVAYTVRPQNALKYVAGDFYGNKGGNPIEQLGNQIADEGSSDTVMYGRQWFGAAGIIRILLYFFNLSQIRALSSVLLLALLFLVGVKLKERVGKQFAYVFVLAVLLFFPSTIALSMNIANVFYVSFFSIYYIVGKNKHHVDAFVDLFVVGCLTAYFDLFLTPFVSYGLVTTVMIMMLYHNHTIDSFCSGAIQLMKIASGWLTGYIGFWSLKWVFASIVLKQNVFANVLSEMKNVGGGTVSWGPDSKLGYIKSALELNFNKMLPVQVFQWIKNEVGFAVYPLFMLLLITTLVVLFVKKHKPVAQMYISLLFIIIGMMPYVYYMIMHIHTFVHYWIEYRYQCMTVISFTMAYLTSLRMSKDT</sequence>
<dbReference type="OrthoDB" id="1832444at2"/>
<name>N2BMK6_9FIRM</name>
<dbReference type="HOGENOM" id="CLU_648557_0_0_9"/>
<dbReference type="Proteomes" id="UP000012589">
    <property type="component" value="Unassembled WGS sequence"/>
</dbReference>
<gene>
    <name evidence="2" type="ORF">C823_00028</name>
</gene>
<comment type="caution">
    <text evidence="2">The sequence shown here is derived from an EMBL/GenBank/DDBJ whole genome shotgun (WGS) entry which is preliminary data.</text>
</comment>
<proteinExistence type="predicted"/>
<feature type="transmembrane region" description="Helical" evidence="1">
    <location>
        <begin position="382"/>
        <end position="404"/>
    </location>
</feature>
<dbReference type="PATRIC" id="fig|1235802.3.peg.28"/>
<reference evidence="2 3" key="1">
    <citation type="journal article" date="2014" name="Genome Announc.">
        <title>Draft genome sequences of the altered schaedler flora, a defined bacterial community from gnotobiotic mice.</title>
        <authorList>
            <person name="Wannemuehler M.J."/>
            <person name="Overstreet A.M."/>
            <person name="Ward D.V."/>
            <person name="Phillips G.J."/>
        </authorList>
    </citation>
    <scope>NUCLEOTIDE SEQUENCE [LARGE SCALE GENOMIC DNA]</scope>
    <source>
        <strain evidence="2 3">ASF492</strain>
    </source>
</reference>
<evidence type="ECO:0000313" key="2">
    <source>
        <dbReference type="EMBL" id="EMZ39695.1"/>
    </source>
</evidence>
<feature type="transmembrane region" description="Helical" evidence="1">
    <location>
        <begin position="176"/>
        <end position="206"/>
    </location>
</feature>